<evidence type="ECO:0000313" key="1">
    <source>
        <dbReference type="EMBL" id="JAE34648.1"/>
    </source>
</evidence>
<name>A0A0A9HP31_ARUDO</name>
<sequence>MIGYTKEEKLTACFDILEMQGDLSEWSLLYRVDLGRVKELYPDIQRATWDTWWRQHRIIDYLALSPVCVLRGTDEAEQAGVLIFSIPGEILSYNIEDQAISMIQEVSSAREVPSSCNLEHPWYNFYAYSPSLFTL</sequence>
<reference evidence="1" key="1">
    <citation type="submission" date="2014-09" db="EMBL/GenBank/DDBJ databases">
        <authorList>
            <person name="Magalhaes I.L.F."/>
            <person name="Oliveira U."/>
            <person name="Santos F.R."/>
            <person name="Vidigal T.H.D.A."/>
            <person name="Brescovit A.D."/>
            <person name="Santos A.J."/>
        </authorList>
    </citation>
    <scope>NUCLEOTIDE SEQUENCE</scope>
    <source>
        <tissue evidence="1">Shoot tissue taken approximately 20 cm above the soil surface</tissue>
    </source>
</reference>
<reference evidence="1" key="2">
    <citation type="journal article" date="2015" name="Data Brief">
        <title>Shoot transcriptome of the giant reed, Arundo donax.</title>
        <authorList>
            <person name="Barrero R.A."/>
            <person name="Guerrero F.D."/>
            <person name="Moolhuijzen P."/>
            <person name="Goolsby J.A."/>
            <person name="Tidwell J."/>
            <person name="Bellgard S.E."/>
            <person name="Bellgard M.I."/>
        </authorList>
    </citation>
    <scope>NUCLEOTIDE SEQUENCE</scope>
    <source>
        <tissue evidence="1">Shoot tissue taken approximately 20 cm above the soil surface</tissue>
    </source>
</reference>
<dbReference type="AlphaFoldDB" id="A0A0A9HP31"/>
<proteinExistence type="predicted"/>
<dbReference type="EMBL" id="GBRH01163248">
    <property type="protein sequence ID" value="JAE34648.1"/>
    <property type="molecule type" value="Transcribed_RNA"/>
</dbReference>
<organism evidence="1">
    <name type="scientific">Arundo donax</name>
    <name type="common">Giant reed</name>
    <name type="synonym">Donax arundinaceus</name>
    <dbReference type="NCBI Taxonomy" id="35708"/>
    <lineage>
        <taxon>Eukaryota</taxon>
        <taxon>Viridiplantae</taxon>
        <taxon>Streptophyta</taxon>
        <taxon>Embryophyta</taxon>
        <taxon>Tracheophyta</taxon>
        <taxon>Spermatophyta</taxon>
        <taxon>Magnoliopsida</taxon>
        <taxon>Liliopsida</taxon>
        <taxon>Poales</taxon>
        <taxon>Poaceae</taxon>
        <taxon>PACMAD clade</taxon>
        <taxon>Arundinoideae</taxon>
        <taxon>Arundineae</taxon>
        <taxon>Arundo</taxon>
    </lineage>
</organism>
<accession>A0A0A9HP31</accession>
<protein>
    <submittedName>
        <fullName evidence="1">Uncharacterized protein</fullName>
    </submittedName>
</protein>